<feature type="transmembrane region" description="Helical" evidence="8">
    <location>
        <begin position="129"/>
        <end position="150"/>
    </location>
</feature>
<keyword evidence="11" id="KW-1185">Reference proteome</keyword>
<evidence type="ECO:0000256" key="1">
    <source>
        <dbReference type="ARBA" id="ARBA00004141"/>
    </source>
</evidence>
<feature type="transmembrane region" description="Helical" evidence="8">
    <location>
        <begin position="469"/>
        <end position="487"/>
    </location>
</feature>
<keyword evidence="6 8" id="KW-0472">Membrane</keyword>
<feature type="transmembrane region" description="Helical" evidence="8">
    <location>
        <begin position="499"/>
        <end position="519"/>
    </location>
</feature>
<feature type="transmembrane region" description="Helical" evidence="8">
    <location>
        <begin position="298"/>
        <end position="317"/>
    </location>
</feature>
<feature type="transmembrane region" description="Helical" evidence="8">
    <location>
        <begin position="96"/>
        <end position="117"/>
    </location>
</feature>
<dbReference type="Proteomes" id="UP000324022">
    <property type="component" value="Unassembled WGS sequence"/>
</dbReference>
<keyword evidence="3 8" id="KW-0812">Transmembrane</keyword>
<dbReference type="FunFam" id="1.20.1740.10:FF:000001">
    <property type="entry name" value="Amino acid permease"/>
    <property type="match status" value="1"/>
</dbReference>
<dbReference type="InterPro" id="IPR004840">
    <property type="entry name" value="Amino_acid_permease_CS"/>
</dbReference>
<dbReference type="GO" id="GO:0016020">
    <property type="term" value="C:membrane"/>
    <property type="evidence" value="ECO:0007669"/>
    <property type="project" value="UniProtKB-SubCell"/>
</dbReference>
<evidence type="ECO:0000256" key="4">
    <source>
        <dbReference type="ARBA" id="ARBA00022970"/>
    </source>
</evidence>
<evidence type="ECO:0000256" key="8">
    <source>
        <dbReference type="SAM" id="Phobius"/>
    </source>
</evidence>
<keyword evidence="2" id="KW-0813">Transport</keyword>
<dbReference type="InterPro" id="IPR004841">
    <property type="entry name" value="AA-permease/SLC12A_dom"/>
</dbReference>
<dbReference type="PANTHER" id="PTHR43341:SF26">
    <property type="entry name" value="GENERAL AMINO ACID PERMEASE AGP3"/>
    <property type="match status" value="1"/>
</dbReference>
<feature type="transmembrane region" description="Helical" evidence="8">
    <location>
        <begin position="69"/>
        <end position="90"/>
    </location>
</feature>
<evidence type="ECO:0000256" key="6">
    <source>
        <dbReference type="ARBA" id="ARBA00023136"/>
    </source>
</evidence>
<dbReference type="Gene3D" id="1.20.1740.10">
    <property type="entry name" value="Amino acid/polyamine transporter I"/>
    <property type="match status" value="1"/>
</dbReference>
<feature type="transmembrane region" description="Helical" evidence="8">
    <location>
        <begin position="423"/>
        <end position="449"/>
    </location>
</feature>
<feature type="transmembrane region" description="Helical" evidence="8">
    <location>
        <begin position="181"/>
        <end position="201"/>
    </location>
</feature>
<dbReference type="PANTHER" id="PTHR43341">
    <property type="entry name" value="AMINO ACID PERMEASE"/>
    <property type="match status" value="1"/>
</dbReference>
<dbReference type="PIRSF" id="PIRSF006060">
    <property type="entry name" value="AA_transporter"/>
    <property type="match status" value="1"/>
</dbReference>
<dbReference type="AlphaFoldDB" id="A0A5C3DZQ6"/>
<gene>
    <name evidence="10" type="ORF">UTRI_03521_B</name>
</gene>
<evidence type="ECO:0000313" key="10">
    <source>
        <dbReference type="EMBL" id="SPO23944.1"/>
    </source>
</evidence>
<evidence type="ECO:0000256" key="2">
    <source>
        <dbReference type="ARBA" id="ARBA00022448"/>
    </source>
</evidence>
<reference evidence="10 11" key="1">
    <citation type="submission" date="2018-03" db="EMBL/GenBank/DDBJ databases">
        <authorList>
            <person name="Guldener U."/>
        </authorList>
    </citation>
    <scope>NUCLEOTIDE SEQUENCE [LARGE SCALE GENOMIC DNA]</scope>
    <source>
        <strain evidence="10 11">NBRC100155</strain>
    </source>
</reference>
<feature type="region of interest" description="Disordered" evidence="7">
    <location>
        <begin position="1"/>
        <end position="58"/>
    </location>
</feature>
<dbReference type="EMBL" id="OOIN01000006">
    <property type="protein sequence ID" value="SPO23944.1"/>
    <property type="molecule type" value="Genomic_DNA"/>
</dbReference>
<proteinExistence type="predicted"/>
<evidence type="ECO:0000256" key="7">
    <source>
        <dbReference type="SAM" id="MobiDB-lite"/>
    </source>
</evidence>
<evidence type="ECO:0000259" key="9">
    <source>
        <dbReference type="Pfam" id="PF00324"/>
    </source>
</evidence>
<keyword evidence="5 8" id="KW-1133">Transmembrane helix</keyword>
<keyword evidence="4" id="KW-0029">Amino-acid transport</keyword>
<evidence type="ECO:0000256" key="5">
    <source>
        <dbReference type="ARBA" id="ARBA00022989"/>
    </source>
</evidence>
<feature type="transmembrane region" description="Helical" evidence="8">
    <location>
        <begin position="338"/>
        <end position="361"/>
    </location>
</feature>
<dbReference type="OrthoDB" id="3900342at2759"/>
<accession>A0A5C3DZQ6</accession>
<evidence type="ECO:0000256" key="3">
    <source>
        <dbReference type="ARBA" id="ARBA00022692"/>
    </source>
</evidence>
<dbReference type="InterPro" id="IPR050524">
    <property type="entry name" value="APC_YAT"/>
</dbReference>
<feature type="transmembrane region" description="Helical" evidence="8">
    <location>
        <begin position="213"/>
        <end position="233"/>
    </location>
</feature>
<feature type="domain" description="Amino acid permease/ SLC12A" evidence="9">
    <location>
        <begin position="68"/>
        <end position="526"/>
    </location>
</feature>
<comment type="subcellular location">
    <subcellularLocation>
        <location evidence="1">Membrane</location>
        <topology evidence="1">Multi-pass membrane protein</topology>
    </subcellularLocation>
</comment>
<feature type="transmembrane region" description="Helical" evidence="8">
    <location>
        <begin position="397"/>
        <end position="416"/>
    </location>
</feature>
<protein>
    <submittedName>
        <fullName evidence="10">Probable AGP3 - Protein of the amino-acid permease family</fullName>
    </submittedName>
</protein>
<name>A0A5C3DZQ6_9BASI</name>
<dbReference type="GO" id="GO:0015171">
    <property type="term" value="F:amino acid transmembrane transporter activity"/>
    <property type="evidence" value="ECO:0007669"/>
    <property type="project" value="TreeGrafter"/>
</dbReference>
<sequence>MSIPHTGHGGADHIATSDAQPGSAFKELSTPQPSSPDYDDVEKTHSNAASADSNEPPEQLRRALQTRHMVMIAIGGIIGPGLLVGSGQALANAGPVGALIAFAITGGIVYFVLQALGEMATLFAIRGSFIEYAGRWVDPALGFVAGWIYWELWISVLANEYNAVAIVIRYWDGARVVPTGAWIAIFWVLFMGLSMLGVLAYGEVEFALATIKVIGIIVFFILSIVINVGGAGGDQGYIGFRYFQNPGPFNGTGINALNGIAKILVVSATLYAGTEATSITAAEARNPAKAVPIAIRSVFYRILVLYLGTIFFISLNVSQNDPQLVSAKSKAAASPLTIALKNGGIGAAASLINALIILSVISAGNSSLYIASRTLQSLGATGRAPKILGWTTQKGKVPIPALVLSNLVALVSLLSINSGASTVFTYIINISGVSTFIIFAIICLCHIRFRQAWLHQGKSLDELPFKAWLAPYGTWVAFILNIVLVFFQGYTTFLNPRKAADIIVAYIVIPVAVVLYLGWKLFHRTEVVSLDDIDLDTGRRLIEDFEETDSSAEQDESLEKKAWYKNPKKVFSRILA</sequence>
<dbReference type="Pfam" id="PF00324">
    <property type="entry name" value="AA_permease"/>
    <property type="match status" value="1"/>
</dbReference>
<evidence type="ECO:0000313" key="11">
    <source>
        <dbReference type="Proteomes" id="UP000324022"/>
    </source>
</evidence>
<dbReference type="PROSITE" id="PS00218">
    <property type="entry name" value="AMINO_ACID_PERMEASE_1"/>
    <property type="match status" value="1"/>
</dbReference>
<organism evidence="10 11">
    <name type="scientific">Ustilago trichophora</name>
    <dbReference type="NCBI Taxonomy" id="86804"/>
    <lineage>
        <taxon>Eukaryota</taxon>
        <taxon>Fungi</taxon>
        <taxon>Dikarya</taxon>
        <taxon>Basidiomycota</taxon>
        <taxon>Ustilaginomycotina</taxon>
        <taxon>Ustilaginomycetes</taxon>
        <taxon>Ustilaginales</taxon>
        <taxon>Ustilaginaceae</taxon>
        <taxon>Ustilago</taxon>
    </lineage>
</organism>